<dbReference type="AlphaFoldDB" id="A0A0Z8J0N0"/>
<dbReference type="Pfam" id="PF20207">
    <property type="entry name" value="DUF6568"/>
    <property type="match status" value="1"/>
</dbReference>
<dbReference type="CDD" id="cd02947">
    <property type="entry name" value="TRX_family"/>
    <property type="match status" value="1"/>
</dbReference>
<dbReference type="Proteomes" id="UP000075182">
    <property type="component" value="Unassembled WGS sequence"/>
</dbReference>
<dbReference type="EMBL" id="FIMD01000008">
    <property type="protein sequence ID" value="CYX69807.1"/>
    <property type="molecule type" value="Genomic_DNA"/>
</dbReference>
<dbReference type="InterPro" id="IPR036249">
    <property type="entry name" value="Thioredoxin-like_sf"/>
</dbReference>
<dbReference type="InterPro" id="IPR046698">
    <property type="entry name" value="PedC-like"/>
</dbReference>
<evidence type="ECO:0000313" key="1">
    <source>
        <dbReference type="EMBL" id="CYX69807.1"/>
    </source>
</evidence>
<dbReference type="Gene3D" id="3.40.30.10">
    <property type="entry name" value="Glutaredoxin"/>
    <property type="match status" value="1"/>
</dbReference>
<dbReference type="SUPFAM" id="SSF52833">
    <property type="entry name" value="Thioredoxin-like"/>
    <property type="match status" value="1"/>
</dbReference>
<protein>
    <submittedName>
        <fullName evidence="1">Thioredoxin domain-containing protein</fullName>
    </submittedName>
</protein>
<sequence>MVDRSNVLAEDYVTHQIVTESKISIEDYHSNVKELKKINFSTLKSIFNNSSEQSFTIYFGRPTCYYCRVFSPTLKEFDQLLDGKLLYYDTSSQDFDSVAQRFIFDELGVPGTPTILHVKHGEILNGWVGGGTTAQDLMGYLYN</sequence>
<organism evidence="1 2">
    <name type="scientific">Streptococcus suis</name>
    <dbReference type="NCBI Taxonomy" id="1307"/>
    <lineage>
        <taxon>Bacteria</taxon>
        <taxon>Bacillati</taxon>
        <taxon>Bacillota</taxon>
        <taxon>Bacilli</taxon>
        <taxon>Lactobacillales</taxon>
        <taxon>Streptococcaceae</taxon>
        <taxon>Streptococcus</taxon>
    </lineage>
</organism>
<dbReference type="RefSeq" id="WP_029174739.1">
    <property type="nucleotide sequence ID" value="NZ_CEED01000003.1"/>
</dbReference>
<evidence type="ECO:0000313" key="2">
    <source>
        <dbReference type="Proteomes" id="UP000075182"/>
    </source>
</evidence>
<proteinExistence type="predicted"/>
<gene>
    <name evidence="1" type="ORF">ERS132536_01194</name>
</gene>
<name>A0A0Z8J0N0_STRSU</name>
<reference evidence="1 2" key="1">
    <citation type="submission" date="2016-02" db="EMBL/GenBank/DDBJ databases">
        <authorList>
            <consortium name="Pathogen Informatics"/>
        </authorList>
    </citation>
    <scope>NUCLEOTIDE SEQUENCE [LARGE SCALE GENOMIC DNA]</scope>
    <source>
        <strain evidence="1 2">SS999</strain>
    </source>
</reference>
<accession>A0A0Z8J0N0</accession>